<name>A0ABV4JAW8_9ENTR</name>
<reference evidence="2 3" key="1">
    <citation type="submission" date="2023-06" db="EMBL/GenBank/DDBJ databases">
        <title>Genome characterization of Enterobacterales and Pseudomonas spp isolates with different phenotypes to cefepime-taniborbactam.</title>
        <authorList>
            <person name="Hernandez-Garcia M."/>
            <person name="Garcia-Castillo M."/>
            <person name="Ruiz-Garbajosa P."/>
            <person name="Canton R."/>
        </authorList>
    </citation>
    <scope>NUCLEOTIDE SEQUENCE [LARGE SCALE GENOMIC DNA]</scope>
    <source>
        <strain evidence="2 3">A003</strain>
    </source>
</reference>
<gene>
    <name evidence="2" type="ORF">QVM81_03870</name>
</gene>
<dbReference type="RefSeq" id="WP_045327689.1">
    <property type="nucleotide sequence ID" value="NZ_CBCYLN010000004.1"/>
</dbReference>
<evidence type="ECO:0000313" key="2">
    <source>
        <dbReference type="EMBL" id="MEZ4050714.1"/>
    </source>
</evidence>
<dbReference type="InterPro" id="IPR056221">
    <property type="entry name" value="Tle3_ab_dom"/>
</dbReference>
<dbReference type="Pfam" id="PF24322">
    <property type="entry name" value="Tle3"/>
    <property type="match status" value="1"/>
</dbReference>
<proteinExistence type="predicted"/>
<sequence>MADEKKSPYCPRVVSENDIPVHKSLSLTAQTCRVGIPRPMPGIVILVHGVNDVGEAYQNQEKGIIAGLKKRLNRSDLYAHEWNDFIMSHNEEAQKKITAPGRSPIIPFYWGYKPVTHDEYRADQQRYRDEVSRLKEAAHLPFDAYKEDEKKKKESLGNDGQGAFKFQNDNFGNALDVNYAKGGGTFANATTNIPDMLGPGAGGLATSAAGIITLHANGGDFTHPIFPNPHRIYQFFAAQRLADLILQIRTEPETTKDAINIVAYSQGTIITMLANMLVKQAGYEPVNCVILNHSPYSLESRLAEDIQPGHHQTSDARVQTFKNFCALMATHYKGGEITEADILAMEGACTLRKPSDNPLRTDTRYNRDNNGRVYNYFCPNDGTVSLKNIQGFGWRGVPEDIAKTIPNLYQRVFYQHGEVGTKPDGKTFSLPSARTGDADYSSIMNASYTAHDVVVNGEELPQTFIFTLQGAGNHKDDDPKTSDKPYTAYIDPDSPDAYISYSAKACAIKRTQSATYGVSRYQSLSWRPGHVLTPDELKMESHERGVKVINGVVGGSKDFQTVTLTWLRPREELEQEWAKSDPVSYSQHSSIVMSEYAPSHAMAFDLAIGQCRSFDFKAGKFWEDLLHRADWRDPLNKNQQATEYYRSGKLPVISTKFFMNKPDDVLPTGNFGVSNEYQNATTVKPSRDLSAGNQVIKNLQWDMPKAKSDRELGLQNQRSALDLRPY</sequence>
<keyword evidence="3" id="KW-1185">Reference proteome</keyword>
<dbReference type="EMBL" id="JAUEHC010000007">
    <property type="protein sequence ID" value="MEZ4050714.1"/>
    <property type="molecule type" value="Genomic_DNA"/>
</dbReference>
<feature type="domain" description="T6SS Tle3 phospholipase effector alpha/beta" evidence="1">
    <location>
        <begin position="40"/>
        <end position="398"/>
    </location>
</feature>
<dbReference type="Proteomes" id="UP001567731">
    <property type="component" value="Unassembled WGS sequence"/>
</dbReference>
<evidence type="ECO:0000259" key="1">
    <source>
        <dbReference type="Pfam" id="PF24322"/>
    </source>
</evidence>
<organism evidence="2 3">
    <name type="scientific">Enterobacter rongchengensis</name>
    <dbReference type="NCBI Taxonomy" id="3030999"/>
    <lineage>
        <taxon>Bacteria</taxon>
        <taxon>Pseudomonadati</taxon>
        <taxon>Pseudomonadota</taxon>
        <taxon>Gammaproteobacteria</taxon>
        <taxon>Enterobacterales</taxon>
        <taxon>Enterobacteriaceae</taxon>
        <taxon>Enterobacter</taxon>
    </lineage>
</organism>
<accession>A0ABV4JAW8</accession>
<protein>
    <submittedName>
        <fullName evidence="2">DUF3274 domain-containing protein</fullName>
    </submittedName>
</protein>
<evidence type="ECO:0000313" key="3">
    <source>
        <dbReference type="Proteomes" id="UP001567731"/>
    </source>
</evidence>
<comment type="caution">
    <text evidence="2">The sequence shown here is derived from an EMBL/GenBank/DDBJ whole genome shotgun (WGS) entry which is preliminary data.</text>
</comment>